<keyword evidence="2" id="KW-1185">Reference proteome</keyword>
<protein>
    <submittedName>
        <fullName evidence="1">Uncharacterized protein</fullName>
    </submittedName>
</protein>
<evidence type="ECO:0000313" key="2">
    <source>
        <dbReference type="Proteomes" id="UP000535589"/>
    </source>
</evidence>
<accession>A0A7X8TMX2</accession>
<comment type="caution">
    <text evidence="1">The sequence shown here is derived from an EMBL/GenBank/DDBJ whole genome shotgun (WGS) entry which is preliminary data.</text>
</comment>
<sequence>MTTSFFANTLTSYLEAKKLNRETVVDMFSHCGYNELAKCDLTTLSRWASGKTQPSLYKQFLVCIVLGIDLYKFIINMNHQDYSENKRDREIIDDYTSYLNNSNSNIGYFPRSDDVKVYYSLLEKQQHRDILDRYYSNFDSYISLRKKVDEAGISQPFNVFLFKENNVMCGHLSFTDKNSEYLKLFGVYREEIKHSIGINPTFYIDGKVYWMAMCCLCTYYLSNHKYQTIKFCTLSVKNRNTWEFYKSIADGETLTYFTPSANSNSFDKGFYYVKFNILRLLSKPSVIEKVQHFTKHHPPTSFLPIDDSDS</sequence>
<dbReference type="AlphaFoldDB" id="A0A7X8TMX2"/>
<name>A0A7X8TMX2_9VIBR</name>
<organism evidence="1 2">
    <name type="scientific">Vibrio agarilyticus</name>
    <dbReference type="NCBI Taxonomy" id="2726741"/>
    <lineage>
        <taxon>Bacteria</taxon>
        <taxon>Pseudomonadati</taxon>
        <taxon>Pseudomonadota</taxon>
        <taxon>Gammaproteobacteria</taxon>
        <taxon>Vibrionales</taxon>
        <taxon>Vibrionaceae</taxon>
        <taxon>Vibrio</taxon>
    </lineage>
</organism>
<reference evidence="1 2" key="1">
    <citation type="submission" date="2020-04" db="EMBL/GenBank/DDBJ databases">
        <title>Vibrio sp. SM6, a novel species isolated from seawater.</title>
        <authorList>
            <person name="Wang X."/>
        </authorList>
    </citation>
    <scope>NUCLEOTIDE SEQUENCE [LARGE SCALE GENOMIC DNA]</scope>
    <source>
        <strain evidence="1 2">SM6</strain>
    </source>
</reference>
<gene>
    <name evidence="1" type="ORF">HGP28_02150</name>
</gene>
<dbReference type="EMBL" id="JABAIK010000002">
    <property type="protein sequence ID" value="NLS11691.1"/>
    <property type="molecule type" value="Genomic_DNA"/>
</dbReference>
<evidence type="ECO:0000313" key="1">
    <source>
        <dbReference type="EMBL" id="NLS11691.1"/>
    </source>
</evidence>
<proteinExistence type="predicted"/>
<dbReference type="RefSeq" id="WP_168834806.1">
    <property type="nucleotide sequence ID" value="NZ_JABAIK010000002.1"/>
</dbReference>
<dbReference type="Proteomes" id="UP000535589">
    <property type="component" value="Unassembled WGS sequence"/>
</dbReference>